<evidence type="ECO:0000259" key="4">
    <source>
        <dbReference type="PROSITE" id="PS50405"/>
    </source>
</evidence>
<organism evidence="5 6">
    <name type="scientific">Symbiochloris irregularis</name>
    <dbReference type="NCBI Taxonomy" id="706552"/>
    <lineage>
        <taxon>Eukaryota</taxon>
        <taxon>Viridiplantae</taxon>
        <taxon>Chlorophyta</taxon>
        <taxon>core chlorophytes</taxon>
        <taxon>Trebouxiophyceae</taxon>
        <taxon>Trebouxiales</taxon>
        <taxon>Trebouxiaceae</taxon>
        <taxon>Symbiochloris</taxon>
    </lineage>
</organism>
<evidence type="ECO:0000313" key="5">
    <source>
        <dbReference type="EMBL" id="KAK9803691.1"/>
    </source>
</evidence>
<evidence type="ECO:0000256" key="1">
    <source>
        <dbReference type="ARBA" id="ARBA00007409"/>
    </source>
</evidence>
<dbReference type="Gene3D" id="3.40.30.10">
    <property type="entry name" value="Glutaredoxin"/>
    <property type="match status" value="1"/>
</dbReference>
<gene>
    <name evidence="5" type="ORF">WJX73_000719</name>
</gene>
<comment type="caution">
    <text evidence="5">The sequence shown here is derived from an EMBL/GenBank/DDBJ whole genome shotgun (WGS) entry which is preliminary data.</text>
</comment>
<dbReference type="Pfam" id="PF00043">
    <property type="entry name" value="GST_C"/>
    <property type="match status" value="1"/>
</dbReference>
<name>A0AAW1P1P0_9CHLO</name>
<protein>
    <recommendedName>
        <fullName evidence="7">Glutathione S-transferase</fullName>
    </recommendedName>
</protein>
<proteinExistence type="inferred from homology"/>
<dbReference type="CDD" id="cd03048">
    <property type="entry name" value="GST_N_Ure2p_like"/>
    <property type="match status" value="1"/>
</dbReference>
<feature type="domain" description="GST N-terminal" evidence="3">
    <location>
        <begin position="4"/>
        <end position="88"/>
    </location>
</feature>
<dbReference type="SFLD" id="SFLDG01150">
    <property type="entry name" value="Main.1:_Beta-like"/>
    <property type="match status" value="1"/>
</dbReference>
<dbReference type="AlphaFoldDB" id="A0AAW1P1P0"/>
<evidence type="ECO:0008006" key="7">
    <source>
        <dbReference type="Google" id="ProtNLM"/>
    </source>
</evidence>
<dbReference type="Gene3D" id="1.20.1050.10">
    <property type="match status" value="1"/>
</dbReference>
<dbReference type="SUPFAM" id="SSF47616">
    <property type="entry name" value="GST C-terminal domain-like"/>
    <property type="match status" value="1"/>
</dbReference>
<dbReference type="InterPro" id="IPR004046">
    <property type="entry name" value="GST_C"/>
</dbReference>
<dbReference type="PANTHER" id="PTHR44051:SF8">
    <property type="entry name" value="GLUTATHIONE S-TRANSFERASE GSTA"/>
    <property type="match status" value="1"/>
</dbReference>
<keyword evidence="6" id="KW-1185">Reference proteome</keyword>
<dbReference type="SFLD" id="SFLDG00358">
    <property type="entry name" value="Main_(cytGST)"/>
    <property type="match status" value="1"/>
</dbReference>
<dbReference type="SFLD" id="SFLDS00019">
    <property type="entry name" value="Glutathione_Transferase_(cytos"/>
    <property type="match status" value="1"/>
</dbReference>
<reference evidence="5 6" key="1">
    <citation type="journal article" date="2024" name="Nat. Commun.">
        <title>Phylogenomics reveals the evolutionary origins of lichenization in chlorophyte algae.</title>
        <authorList>
            <person name="Puginier C."/>
            <person name="Libourel C."/>
            <person name="Otte J."/>
            <person name="Skaloud P."/>
            <person name="Haon M."/>
            <person name="Grisel S."/>
            <person name="Petersen M."/>
            <person name="Berrin J.G."/>
            <person name="Delaux P.M."/>
            <person name="Dal Grande F."/>
            <person name="Keller J."/>
        </authorList>
    </citation>
    <scope>NUCLEOTIDE SEQUENCE [LARGE SCALE GENOMIC DNA]</scope>
    <source>
        <strain evidence="5 6">SAG 2036</strain>
    </source>
</reference>
<dbReference type="SFLD" id="SFLDG01151">
    <property type="entry name" value="Main.2:_Nu-like"/>
    <property type="match status" value="1"/>
</dbReference>
<feature type="domain" description="GST C-terminal" evidence="4">
    <location>
        <begin position="93"/>
        <end position="217"/>
    </location>
</feature>
<dbReference type="PROSITE" id="PS50404">
    <property type="entry name" value="GST_NTER"/>
    <property type="match status" value="1"/>
</dbReference>
<comment type="similarity">
    <text evidence="1 2">Belongs to the GST superfamily.</text>
</comment>
<dbReference type="SUPFAM" id="SSF52833">
    <property type="entry name" value="Thioredoxin-like"/>
    <property type="match status" value="1"/>
</dbReference>
<dbReference type="Pfam" id="PF02798">
    <property type="entry name" value="GST_N"/>
    <property type="match status" value="1"/>
</dbReference>
<dbReference type="InterPro" id="IPR004045">
    <property type="entry name" value="Glutathione_S-Trfase_N"/>
</dbReference>
<evidence type="ECO:0000259" key="3">
    <source>
        <dbReference type="PROSITE" id="PS50404"/>
    </source>
</evidence>
<dbReference type="InterPro" id="IPR036249">
    <property type="entry name" value="Thioredoxin-like_sf"/>
</dbReference>
<accession>A0AAW1P1P0</accession>
<evidence type="ECO:0000313" key="6">
    <source>
        <dbReference type="Proteomes" id="UP001465755"/>
    </source>
</evidence>
<dbReference type="InterPro" id="IPR010987">
    <property type="entry name" value="Glutathione-S-Trfase_C-like"/>
</dbReference>
<dbReference type="PROSITE" id="PS50405">
    <property type="entry name" value="GST_CTER"/>
    <property type="match status" value="1"/>
</dbReference>
<dbReference type="PANTHER" id="PTHR44051">
    <property type="entry name" value="GLUTATHIONE S-TRANSFERASE-RELATED"/>
    <property type="match status" value="1"/>
</dbReference>
<dbReference type="Proteomes" id="UP001465755">
    <property type="component" value="Unassembled WGS sequence"/>
</dbReference>
<dbReference type="EMBL" id="JALJOQ010000057">
    <property type="protein sequence ID" value="KAK9803691.1"/>
    <property type="molecule type" value="Genomic_DNA"/>
</dbReference>
<dbReference type="InterPro" id="IPR036282">
    <property type="entry name" value="Glutathione-S-Trfase_C_sf"/>
</dbReference>
<evidence type="ECO:0000256" key="2">
    <source>
        <dbReference type="RuleBase" id="RU003494"/>
    </source>
</evidence>
<sequence>MAASEQYTLYTWGTPNGIKASITLEELGLKYKTVAIDISTNAQKEEKFLKVNPNGRIPAIVDHSAGDLNVFETGAIMWYLASKHPESGLWPKDVKEQAEVMSWLMWQMGGLGPMQGQANHFVLFAPVELAYPIKRYTDETYRLLETLERGLQGKQYLVGDRLTIADLASFSWAIFAPMISITFEKLPNVKAWLERIAERPAVKRGLDVPSKGNAGKLAANIANPTADPELKERYEKSLKKVENARASQ</sequence>
<dbReference type="InterPro" id="IPR040079">
    <property type="entry name" value="Glutathione_S-Trfase"/>
</dbReference>